<dbReference type="PANTHER" id="PTHR48011:SF84">
    <property type="entry name" value="KINASE, PUTATIVE-RELATED"/>
    <property type="match status" value="1"/>
</dbReference>
<accession>A0A7J7JUK3</accession>
<dbReference type="PROSITE" id="PS50011">
    <property type="entry name" value="PROTEIN_KINASE_DOM"/>
    <property type="match status" value="1"/>
</dbReference>
<gene>
    <name evidence="2" type="ORF">EB796_012087</name>
</gene>
<name>A0A7J7JUK3_BUGNE</name>
<dbReference type="InterPro" id="IPR052751">
    <property type="entry name" value="Plant_MAPKKK"/>
</dbReference>
<dbReference type="InterPro" id="IPR000719">
    <property type="entry name" value="Prot_kinase_dom"/>
</dbReference>
<evidence type="ECO:0000259" key="1">
    <source>
        <dbReference type="PROSITE" id="PS50011"/>
    </source>
</evidence>
<feature type="domain" description="Protein kinase" evidence="1">
    <location>
        <begin position="1"/>
        <end position="206"/>
    </location>
</feature>
<dbReference type="SMART" id="SM00220">
    <property type="entry name" value="S_TKc"/>
    <property type="match status" value="1"/>
</dbReference>
<sequence>MAQKNFAMTVQEVTEVVTTLSTIVVGGPQITCIWLIFPNQGDVFDILKDVMCGLVYLHSKDMIHMDIKPDNILVNSTWKRKTGRLWNFKLYCQLQGHELHLSPWQGTPLYRAPELLHRAAPTKAADMWSMGLTTLEVMTGVQPYKEVATYKGTKVPKELLDNTLPESLQTLLPVNRKILLMVLNFDPNKRMSAADWLLKLDGYQLTD</sequence>
<organism evidence="2 3">
    <name type="scientific">Bugula neritina</name>
    <name type="common">Brown bryozoan</name>
    <name type="synonym">Sertularia neritina</name>
    <dbReference type="NCBI Taxonomy" id="10212"/>
    <lineage>
        <taxon>Eukaryota</taxon>
        <taxon>Metazoa</taxon>
        <taxon>Spiralia</taxon>
        <taxon>Lophotrochozoa</taxon>
        <taxon>Bryozoa</taxon>
        <taxon>Gymnolaemata</taxon>
        <taxon>Cheilostomatida</taxon>
        <taxon>Flustrina</taxon>
        <taxon>Buguloidea</taxon>
        <taxon>Bugulidae</taxon>
        <taxon>Bugula</taxon>
    </lineage>
</organism>
<dbReference type="Pfam" id="PF00069">
    <property type="entry name" value="Pkinase"/>
    <property type="match status" value="1"/>
</dbReference>
<dbReference type="GO" id="GO:0005524">
    <property type="term" value="F:ATP binding"/>
    <property type="evidence" value="ECO:0007669"/>
    <property type="project" value="InterPro"/>
</dbReference>
<dbReference type="Proteomes" id="UP000593567">
    <property type="component" value="Unassembled WGS sequence"/>
</dbReference>
<dbReference type="AlphaFoldDB" id="A0A7J7JUK3"/>
<dbReference type="InterPro" id="IPR008271">
    <property type="entry name" value="Ser/Thr_kinase_AS"/>
</dbReference>
<evidence type="ECO:0000313" key="3">
    <source>
        <dbReference type="Proteomes" id="UP000593567"/>
    </source>
</evidence>
<dbReference type="InterPro" id="IPR011009">
    <property type="entry name" value="Kinase-like_dom_sf"/>
</dbReference>
<dbReference type="Gene3D" id="1.10.510.10">
    <property type="entry name" value="Transferase(Phosphotransferase) domain 1"/>
    <property type="match status" value="1"/>
</dbReference>
<dbReference type="EMBL" id="VXIV02001802">
    <property type="protein sequence ID" value="KAF6029623.1"/>
    <property type="molecule type" value="Genomic_DNA"/>
</dbReference>
<protein>
    <recommendedName>
        <fullName evidence="1">Protein kinase domain-containing protein</fullName>
    </recommendedName>
</protein>
<comment type="caution">
    <text evidence="2">The sequence shown here is derived from an EMBL/GenBank/DDBJ whole genome shotgun (WGS) entry which is preliminary data.</text>
</comment>
<dbReference type="SUPFAM" id="SSF56112">
    <property type="entry name" value="Protein kinase-like (PK-like)"/>
    <property type="match status" value="1"/>
</dbReference>
<keyword evidence="3" id="KW-1185">Reference proteome</keyword>
<dbReference type="GO" id="GO:0007165">
    <property type="term" value="P:signal transduction"/>
    <property type="evidence" value="ECO:0007669"/>
    <property type="project" value="TreeGrafter"/>
</dbReference>
<dbReference type="OrthoDB" id="5951975at2759"/>
<dbReference type="PANTHER" id="PTHR48011">
    <property type="entry name" value="CCR4-NOT TRANSCRIPTIONAL COMPLEX SUBUNIT CAF120-RELATED"/>
    <property type="match status" value="1"/>
</dbReference>
<reference evidence="2" key="1">
    <citation type="submission" date="2020-06" db="EMBL/GenBank/DDBJ databases">
        <title>Draft genome of Bugula neritina, a colonial animal packing powerful symbionts and potential medicines.</title>
        <authorList>
            <person name="Rayko M."/>
        </authorList>
    </citation>
    <scope>NUCLEOTIDE SEQUENCE [LARGE SCALE GENOMIC DNA]</scope>
    <source>
        <strain evidence="2">Kwan_BN1</strain>
    </source>
</reference>
<evidence type="ECO:0000313" key="2">
    <source>
        <dbReference type="EMBL" id="KAF6029623.1"/>
    </source>
</evidence>
<proteinExistence type="predicted"/>
<dbReference type="GO" id="GO:0004672">
    <property type="term" value="F:protein kinase activity"/>
    <property type="evidence" value="ECO:0007669"/>
    <property type="project" value="InterPro"/>
</dbReference>
<dbReference type="PROSITE" id="PS00108">
    <property type="entry name" value="PROTEIN_KINASE_ST"/>
    <property type="match status" value="1"/>
</dbReference>